<dbReference type="Pfam" id="PF00512">
    <property type="entry name" value="HisKA"/>
    <property type="match status" value="1"/>
</dbReference>
<dbReference type="PANTHER" id="PTHR43047:SF72">
    <property type="entry name" value="OSMOSENSING HISTIDINE PROTEIN KINASE SLN1"/>
    <property type="match status" value="1"/>
</dbReference>
<keyword evidence="10" id="KW-0472">Membrane</keyword>
<evidence type="ECO:0000256" key="1">
    <source>
        <dbReference type="ARBA" id="ARBA00000085"/>
    </source>
</evidence>
<evidence type="ECO:0000256" key="7">
    <source>
        <dbReference type="ARBA" id="ARBA00022840"/>
    </source>
</evidence>
<dbReference type="GO" id="GO:0005524">
    <property type="term" value="F:ATP binding"/>
    <property type="evidence" value="ECO:0007669"/>
    <property type="project" value="UniProtKB-KW"/>
</dbReference>
<dbReference type="InterPro" id="IPR011623">
    <property type="entry name" value="7TMR_DISM_rcpt_extracell_dom1"/>
</dbReference>
<dbReference type="Proteomes" id="UP001057877">
    <property type="component" value="Chromosome"/>
</dbReference>
<dbReference type="SUPFAM" id="SSF47384">
    <property type="entry name" value="Homodimeric domain of signal transducing histidine kinase"/>
    <property type="match status" value="1"/>
</dbReference>
<organism evidence="13 14">
    <name type="scientific">Paenibacillus spongiae</name>
    <dbReference type="NCBI Taxonomy" id="2909671"/>
    <lineage>
        <taxon>Bacteria</taxon>
        <taxon>Bacillati</taxon>
        <taxon>Bacillota</taxon>
        <taxon>Bacilli</taxon>
        <taxon>Bacillales</taxon>
        <taxon>Paenibacillaceae</taxon>
        <taxon>Paenibacillus</taxon>
    </lineage>
</organism>
<dbReference type="SMART" id="SM00387">
    <property type="entry name" value="HATPase_c"/>
    <property type="match status" value="2"/>
</dbReference>
<evidence type="ECO:0000313" key="14">
    <source>
        <dbReference type="Proteomes" id="UP001057877"/>
    </source>
</evidence>
<dbReference type="PANTHER" id="PTHR43047">
    <property type="entry name" value="TWO-COMPONENT HISTIDINE PROTEIN KINASE"/>
    <property type="match status" value="1"/>
</dbReference>
<accession>A0ABY5S446</accession>
<dbReference type="SMART" id="SM00388">
    <property type="entry name" value="HisKA"/>
    <property type="match status" value="1"/>
</dbReference>
<dbReference type="InterPro" id="IPR036097">
    <property type="entry name" value="HisK_dim/P_sf"/>
</dbReference>
<feature type="transmembrane region" description="Helical" evidence="10">
    <location>
        <begin position="229"/>
        <end position="249"/>
    </location>
</feature>
<name>A0ABY5S446_9BACL</name>
<evidence type="ECO:0000256" key="6">
    <source>
        <dbReference type="ARBA" id="ARBA00022777"/>
    </source>
</evidence>
<evidence type="ECO:0000256" key="4">
    <source>
        <dbReference type="ARBA" id="ARBA00022679"/>
    </source>
</evidence>
<dbReference type="EC" id="2.7.13.3" evidence="2"/>
<keyword evidence="14" id="KW-1185">Reference proteome</keyword>
<dbReference type="InterPro" id="IPR010559">
    <property type="entry name" value="Sig_transdc_His_kin_internal"/>
</dbReference>
<sequence>MDSDSIIALDGEWEFYPNKLIMKEAVGKEAAGEAPVSIQVPGNWGKTLSPDTGSNYGYGSYRLRILLDPEDERLFRIRLKGVATSSELYVNGRLLEGSGKPAESKQGFKDGNSLYSVAFNPDNGTIDVVIQAANYSDRSTGGISYSIKFGTEAAVSGEMRFNFAMEFLVTVVLGLHVIYALLIYLFGAREKVLLTFAALVFSAMLMVLTDDDRLLQQWLSLSRDTTIRLQIMSLGGIALFLLKFGRGLLPDYMPHRAYRPMQVLNTAAIAFAVVLPVTILLPAMLINFMMLLMSIVIFLIVTIRLIKSGSKDAVFLMLGTIAIILSGIGGLLKNTGWYVAEFYPIDLTVAFLASSSFWFRRYNSSAALTAHLSEKLQEEVKRKDDFLANVSHELRNPLHGILNITQTVLETEKSVLGERNTRNLELIVTVGRRMSFMLNDLLDLTLLKEKGIRLKEKPVQIQTVAAGVIDMLRFMTEGKQIRFDNQIPKTFPMVIADESRLIQILFNLLHNAVKFTNEGVITVRAQAEGGQAMIHVVDTGVGMDVEQQSKVFEPYEQGETGITAISGGIGLGLSICKQLVELHGGVIQVSSVRGQGSSFTFSLSLAGAAYSAYSAVPENPPMGWLTDVSSDSEAAVSIPPEGLDEAIAKPHAKADGEGPIVLIIDDDSVNRIVMENILAADGCRVITAGSGREALSVLDSREWDMIIADVMMPAMSGYELTRLIRDRFTIAELPVLLLTARSRPEDLQAGFLCGANDYVTKPVDAAELRMRVWALTELKYSVRDRLRLEAAWLQAQIKPHFLFNTLNSIAALGDFDTTRMRSLLEAFGNYLKASFDFRNSERLVPLEQELALVRSYLHIEKERFEDRIQVRFEVDEGLVQGLYIPPLTIQTLVENAVRHGILRRSQGGEIVIRITRCPEGADVAIIDNGVGMDKLTVAKLLEGSPKPGSGIGLRNTDRRLKQIYGKGLHIRSRLEEGTTVAFRLREAIVQSSSDAM</sequence>
<dbReference type="RefSeq" id="WP_258384443.1">
    <property type="nucleotide sequence ID" value="NZ_CP091430.1"/>
</dbReference>
<keyword evidence="4" id="KW-0808">Transferase</keyword>
<dbReference type="Pfam" id="PF02518">
    <property type="entry name" value="HATPase_c"/>
    <property type="match status" value="2"/>
</dbReference>
<evidence type="ECO:0000256" key="10">
    <source>
        <dbReference type="SAM" id="Phobius"/>
    </source>
</evidence>
<dbReference type="SUPFAM" id="SSF49785">
    <property type="entry name" value="Galactose-binding domain-like"/>
    <property type="match status" value="1"/>
</dbReference>
<evidence type="ECO:0000256" key="9">
    <source>
        <dbReference type="PROSITE-ProRule" id="PRU00169"/>
    </source>
</evidence>
<evidence type="ECO:0000313" key="13">
    <source>
        <dbReference type="EMBL" id="UVI28355.1"/>
    </source>
</evidence>
<dbReference type="CDD" id="cd00082">
    <property type="entry name" value="HisKA"/>
    <property type="match status" value="1"/>
</dbReference>
<dbReference type="PROSITE" id="PS50109">
    <property type="entry name" value="HIS_KIN"/>
    <property type="match status" value="1"/>
</dbReference>
<keyword evidence="5" id="KW-0547">Nucleotide-binding</keyword>
<feature type="transmembrane region" description="Helical" evidence="10">
    <location>
        <begin position="261"/>
        <end position="279"/>
    </location>
</feature>
<feature type="transmembrane region" description="Helical" evidence="10">
    <location>
        <begin position="313"/>
        <end position="332"/>
    </location>
</feature>
<protein>
    <recommendedName>
        <fullName evidence="2">histidine kinase</fullName>
        <ecNumber evidence="2">2.7.13.3</ecNumber>
    </recommendedName>
</protein>
<feature type="transmembrane region" description="Helical" evidence="10">
    <location>
        <begin position="163"/>
        <end position="185"/>
    </location>
</feature>
<dbReference type="InterPro" id="IPR005467">
    <property type="entry name" value="His_kinase_dom"/>
</dbReference>
<keyword evidence="8" id="KW-0902">Two-component regulatory system</keyword>
<dbReference type="InterPro" id="IPR011006">
    <property type="entry name" value="CheY-like_superfamily"/>
</dbReference>
<dbReference type="Gene3D" id="2.60.120.260">
    <property type="entry name" value="Galactose-binding domain-like"/>
    <property type="match status" value="1"/>
</dbReference>
<evidence type="ECO:0000256" key="3">
    <source>
        <dbReference type="ARBA" id="ARBA00022553"/>
    </source>
</evidence>
<evidence type="ECO:0000256" key="2">
    <source>
        <dbReference type="ARBA" id="ARBA00012438"/>
    </source>
</evidence>
<evidence type="ECO:0000256" key="5">
    <source>
        <dbReference type="ARBA" id="ARBA00022741"/>
    </source>
</evidence>
<dbReference type="SUPFAM" id="SSF52172">
    <property type="entry name" value="CheY-like"/>
    <property type="match status" value="1"/>
</dbReference>
<dbReference type="Gene3D" id="1.10.287.130">
    <property type="match status" value="1"/>
</dbReference>
<dbReference type="CDD" id="cd17574">
    <property type="entry name" value="REC_OmpR"/>
    <property type="match status" value="1"/>
</dbReference>
<dbReference type="CDD" id="cd16922">
    <property type="entry name" value="HATPase_EvgS-ArcB-TorS-like"/>
    <property type="match status" value="1"/>
</dbReference>
<dbReference type="InterPro" id="IPR003661">
    <property type="entry name" value="HisK_dim/P_dom"/>
</dbReference>
<feature type="domain" description="Response regulatory" evidence="12">
    <location>
        <begin position="660"/>
        <end position="776"/>
    </location>
</feature>
<dbReference type="InterPro" id="IPR008979">
    <property type="entry name" value="Galactose-bd-like_sf"/>
</dbReference>
<dbReference type="SUPFAM" id="SSF55874">
    <property type="entry name" value="ATPase domain of HSP90 chaperone/DNA topoisomerase II/histidine kinase"/>
    <property type="match status" value="2"/>
</dbReference>
<feature type="modified residue" description="4-aspartylphosphate" evidence="9">
    <location>
        <position position="709"/>
    </location>
</feature>
<feature type="transmembrane region" description="Helical" evidence="10">
    <location>
        <begin position="285"/>
        <end position="306"/>
    </location>
</feature>
<dbReference type="Pfam" id="PF07695">
    <property type="entry name" value="7TMR-DISM_7TM"/>
    <property type="match status" value="1"/>
</dbReference>
<dbReference type="InterPro" id="IPR036890">
    <property type="entry name" value="HATPase_C_sf"/>
</dbReference>
<dbReference type="SMART" id="SM00448">
    <property type="entry name" value="REC"/>
    <property type="match status" value="1"/>
</dbReference>
<keyword evidence="6" id="KW-0418">Kinase</keyword>
<dbReference type="InterPro" id="IPR003594">
    <property type="entry name" value="HATPase_dom"/>
</dbReference>
<feature type="domain" description="Histidine kinase" evidence="11">
    <location>
        <begin position="389"/>
        <end position="607"/>
    </location>
</feature>
<keyword evidence="10" id="KW-0812">Transmembrane</keyword>
<feature type="transmembrane region" description="Helical" evidence="10">
    <location>
        <begin position="192"/>
        <end position="209"/>
    </location>
</feature>
<keyword evidence="7 13" id="KW-0067">ATP-binding</keyword>
<reference evidence="13" key="1">
    <citation type="submission" date="2022-01" db="EMBL/GenBank/DDBJ databases">
        <title>Paenibacillus spongiae sp. nov., isolated from marine sponge.</title>
        <authorList>
            <person name="Li Z."/>
            <person name="Zhang M."/>
        </authorList>
    </citation>
    <scope>NUCLEOTIDE SEQUENCE</scope>
    <source>
        <strain evidence="13">PHS-Z3</strain>
    </source>
</reference>
<comment type="catalytic activity">
    <reaction evidence="1">
        <text>ATP + protein L-histidine = ADP + protein N-phospho-L-histidine.</text>
        <dbReference type="EC" id="2.7.13.3"/>
    </reaction>
</comment>
<dbReference type="Gene3D" id="3.30.565.10">
    <property type="entry name" value="Histidine kinase-like ATPase, C-terminal domain"/>
    <property type="match status" value="2"/>
</dbReference>
<evidence type="ECO:0000259" key="12">
    <source>
        <dbReference type="PROSITE" id="PS50110"/>
    </source>
</evidence>
<dbReference type="InterPro" id="IPR004358">
    <property type="entry name" value="Sig_transdc_His_kin-like_C"/>
</dbReference>
<dbReference type="PROSITE" id="PS50110">
    <property type="entry name" value="RESPONSE_REGULATORY"/>
    <property type="match status" value="1"/>
</dbReference>
<proteinExistence type="predicted"/>
<dbReference type="InterPro" id="IPR001789">
    <property type="entry name" value="Sig_transdc_resp-reg_receiver"/>
</dbReference>
<keyword evidence="3 9" id="KW-0597">Phosphoprotein</keyword>
<dbReference type="Pfam" id="PF06580">
    <property type="entry name" value="His_kinase"/>
    <property type="match status" value="1"/>
</dbReference>
<keyword evidence="10" id="KW-1133">Transmembrane helix</keyword>
<gene>
    <name evidence="13" type="ORF">L1F29_23275</name>
</gene>
<evidence type="ECO:0000256" key="8">
    <source>
        <dbReference type="ARBA" id="ARBA00023012"/>
    </source>
</evidence>
<dbReference type="Pfam" id="PF00072">
    <property type="entry name" value="Response_reg"/>
    <property type="match status" value="1"/>
</dbReference>
<dbReference type="EMBL" id="CP091430">
    <property type="protein sequence ID" value="UVI28355.1"/>
    <property type="molecule type" value="Genomic_DNA"/>
</dbReference>
<evidence type="ECO:0000259" key="11">
    <source>
        <dbReference type="PROSITE" id="PS50109"/>
    </source>
</evidence>
<dbReference type="Gene3D" id="3.40.50.2300">
    <property type="match status" value="1"/>
</dbReference>
<dbReference type="PRINTS" id="PR00344">
    <property type="entry name" value="BCTRLSENSOR"/>
</dbReference>